<dbReference type="InterPro" id="IPR058530">
    <property type="entry name" value="Baseplate_J-like_C"/>
</dbReference>
<reference evidence="4" key="1">
    <citation type="submission" date="2017-04" db="EMBL/GenBank/DDBJ databases">
        <authorList>
            <person name="Varghese N."/>
            <person name="Submissions S."/>
        </authorList>
    </citation>
    <scope>NUCLEOTIDE SEQUENCE [LARGE SCALE GENOMIC DNA]</scope>
    <source>
        <strain evidence="4">USBA 82</strain>
    </source>
</reference>
<organism evidence="3 4">
    <name type="scientific">Dethiosulfovibrio salsuginis</name>
    <dbReference type="NCBI Taxonomy" id="561720"/>
    <lineage>
        <taxon>Bacteria</taxon>
        <taxon>Thermotogati</taxon>
        <taxon>Synergistota</taxon>
        <taxon>Synergistia</taxon>
        <taxon>Synergistales</taxon>
        <taxon>Dethiosulfovibrionaceae</taxon>
        <taxon>Dethiosulfovibrio</taxon>
    </lineage>
</organism>
<dbReference type="OrthoDB" id="3789at2"/>
<proteinExistence type="predicted"/>
<dbReference type="AlphaFoldDB" id="A0A1X7L2D2"/>
<dbReference type="Proteomes" id="UP000193355">
    <property type="component" value="Unassembled WGS sequence"/>
</dbReference>
<dbReference type="PANTHER" id="PTHR35862:SF1">
    <property type="entry name" value="FELS-2 PROPHAGE PROTEIN"/>
    <property type="match status" value="1"/>
</dbReference>
<evidence type="ECO:0000313" key="3">
    <source>
        <dbReference type="EMBL" id="SMG47654.1"/>
    </source>
</evidence>
<gene>
    <name evidence="3" type="ORF">SAMN06275492_14217</name>
</gene>
<dbReference type="InterPro" id="IPR058531">
    <property type="entry name" value="Baseplate_J_M"/>
</dbReference>
<dbReference type="Pfam" id="PF26079">
    <property type="entry name" value="Baseplate_J_C"/>
    <property type="match status" value="1"/>
</dbReference>
<feature type="domain" description="Baseplate J-like C-terminal" evidence="2">
    <location>
        <begin position="191"/>
        <end position="257"/>
    </location>
</feature>
<dbReference type="InterPro" id="IPR014507">
    <property type="entry name" value="Baseplate_assembly_J_pred"/>
</dbReference>
<sequence length="279" mass="30406">MIDLSRLPAPNIVEAIDYEAILEEMLADLRLRDSEFDALVESDPAYKILEVAAYREVILRQRVNDAARAVMLAYARGADLDQVGAGVDVLRSDGESDDRYRSRVQMSWERLSTAGPAKSYRYWGLSVGKAVKDIGVYSPAPGCVRVVVLGAYGDGVPSADLLAKVHEAVSSDERRPLTDTVETVAAQVVKYNVTASLELYPGVAAEPVIEEAQAKVRAVVDDLHLIDEDIMSSRIISALHVEGVKSVDLVIPSEDLLIDCSQAGYCSGISLAWRVADRR</sequence>
<dbReference type="EMBL" id="FXBB01000042">
    <property type="protein sequence ID" value="SMG47654.1"/>
    <property type="molecule type" value="Genomic_DNA"/>
</dbReference>
<dbReference type="STRING" id="561720.SAMN06275492_14217"/>
<evidence type="ECO:0000313" key="4">
    <source>
        <dbReference type="Proteomes" id="UP000193355"/>
    </source>
</evidence>
<feature type="domain" description="Baseplate J-like central" evidence="1">
    <location>
        <begin position="112"/>
        <end position="184"/>
    </location>
</feature>
<evidence type="ECO:0000259" key="2">
    <source>
        <dbReference type="Pfam" id="PF26079"/>
    </source>
</evidence>
<dbReference type="PIRSF" id="PIRSF020481">
    <property type="entry name" value="BAP"/>
    <property type="match status" value="1"/>
</dbReference>
<dbReference type="Pfam" id="PF26078">
    <property type="entry name" value="Baseplate_J_M"/>
    <property type="match status" value="1"/>
</dbReference>
<evidence type="ECO:0000259" key="1">
    <source>
        <dbReference type="Pfam" id="PF26078"/>
    </source>
</evidence>
<dbReference type="InterPro" id="IPR052726">
    <property type="entry name" value="Phage_Baseplate_Hub"/>
</dbReference>
<accession>A0A1X7L2D2</accession>
<dbReference type="RefSeq" id="WP_085545509.1">
    <property type="nucleotide sequence ID" value="NZ_FXBB01000042.1"/>
</dbReference>
<keyword evidence="4" id="KW-1185">Reference proteome</keyword>
<name>A0A1X7L2D2_9BACT</name>
<dbReference type="PANTHER" id="PTHR35862">
    <property type="entry name" value="FELS-2 PROPHAGE PROTEIN"/>
    <property type="match status" value="1"/>
</dbReference>
<protein>
    <submittedName>
        <fullName evidence="3">Phage-related baseplate assembly protein</fullName>
    </submittedName>
</protein>